<dbReference type="PANTHER" id="PTHR42973">
    <property type="entry name" value="BINDING OXIDOREDUCTASE, PUTATIVE (AFU_ORTHOLOGUE AFUA_1G17690)-RELATED"/>
    <property type="match status" value="1"/>
</dbReference>
<reference evidence="8" key="1">
    <citation type="submission" date="2021-01" db="EMBL/GenBank/DDBJ databases">
        <authorList>
            <person name="Corre E."/>
            <person name="Pelletier E."/>
            <person name="Niang G."/>
            <person name="Scheremetjew M."/>
            <person name="Finn R."/>
            <person name="Kale V."/>
            <person name="Holt S."/>
            <person name="Cochrane G."/>
            <person name="Meng A."/>
            <person name="Brown T."/>
            <person name="Cohen L."/>
        </authorList>
    </citation>
    <scope>NUCLEOTIDE SEQUENCE</scope>
    <source>
        <strain evidence="8">GSO104</strain>
    </source>
</reference>
<feature type="domain" description="Berberine/berberine-like" evidence="7">
    <location>
        <begin position="395"/>
        <end position="422"/>
    </location>
</feature>
<feature type="region of interest" description="Disordered" evidence="6">
    <location>
        <begin position="434"/>
        <end position="463"/>
    </location>
</feature>
<feature type="compositionally biased region" description="Basic and acidic residues" evidence="6">
    <location>
        <begin position="437"/>
        <end position="448"/>
    </location>
</feature>
<name>A0A7S4T5P2_9STRA</name>
<comment type="similarity">
    <text evidence="2">Belongs to the oxygen-dependent FAD-linked oxidoreductase family.</text>
</comment>
<dbReference type="InterPro" id="IPR016169">
    <property type="entry name" value="FAD-bd_PCMH_sub2"/>
</dbReference>
<evidence type="ECO:0000256" key="4">
    <source>
        <dbReference type="ARBA" id="ARBA00022827"/>
    </source>
</evidence>
<evidence type="ECO:0000256" key="5">
    <source>
        <dbReference type="ARBA" id="ARBA00023002"/>
    </source>
</evidence>
<evidence type="ECO:0000256" key="3">
    <source>
        <dbReference type="ARBA" id="ARBA00022630"/>
    </source>
</evidence>
<dbReference type="Pfam" id="PF08031">
    <property type="entry name" value="BBE"/>
    <property type="match status" value="1"/>
</dbReference>
<keyword evidence="3" id="KW-0285">Flavoprotein</keyword>
<dbReference type="AlphaFoldDB" id="A0A7S4T5P2"/>
<proteinExistence type="inferred from homology"/>
<dbReference type="InterPro" id="IPR036318">
    <property type="entry name" value="FAD-bd_PCMH-like_sf"/>
</dbReference>
<dbReference type="InterPro" id="IPR050416">
    <property type="entry name" value="FAD-linked_Oxidoreductase"/>
</dbReference>
<gene>
    <name evidence="8" type="ORF">DBRI00130_LOCUS43187</name>
</gene>
<dbReference type="SUPFAM" id="SSF56176">
    <property type="entry name" value="FAD-binding/transporter-associated domain-like"/>
    <property type="match status" value="1"/>
</dbReference>
<dbReference type="Gene3D" id="3.30.465.10">
    <property type="match status" value="2"/>
</dbReference>
<organism evidence="8">
    <name type="scientific">Ditylum brightwellii</name>
    <dbReference type="NCBI Taxonomy" id="49249"/>
    <lineage>
        <taxon>Eukaryota</taxon>
        <taxon>Sar</taxon>
        <taxon>Stramenopiles</taxon>
        <taxon>Ochrophyta</taxon>
        <taxon>Bacillariophyta</taxon>
        <taxon>Mediophyceae</taxon>
        <taxon>Lithodesmiophycidae</taxon>
        <taxon>Lithodesmiales</taxon>
        <taxon>Lithodesmiaceae</taxon>
        <taxon>Ditylum</taxon>
    </lineage>
</organism>
<dbReference type="EMBL" id="HBNS01060020">
    <property type="protein sequence ID" value="CAE4666597.1"/>
    <property type="molecule type" value="Transcribed_RNA"/>
</dbReference>
<keyword evidence="5" id="KW-0560">Oxidoreductase</keyword>
<evidence type="ECO:0000256" key="6">
    <source>
        <dbReference type="SAM" id="MobiDB-lite"/>
    </source>
</evidence>
<evidence type="ECO:0000256" key="2">
    <source>
        <dbReference type="ARBA" id="ARBA00005466"/>
    </source>
</evidence>
<dbReference type="GO" id="GO:0050660">
    <property type="term" value="F:flavin adenine dinucleotide binding"/>
    <property type="evidence" value="ECO:0007669"/>
    <property type="project" value="InterPro"/>
</dbReference>
<dbReference type="PANTHER" id="PTHR42973:SF39">
    <property type="entry name" value="FAD-BINDING PCMH-TYPE DOMAIN-CONTAINING PROTEIN"/>
    <property type="match status" value="1"/>
</dbReference>
<sequence length="482" mass="51407">MGPFDRSLGLGIDNVVAYKVVSADGSIKVANACDPDTSDLFFALRGGGGGNFGVVVSQISKLHPIKPLIRANVIWMGAPGVKAVTDSLPNGITLSGDMIPDNLAKGSIGTRQTNLVWTKPSPDSATSSIEQLDKWWDTMLTVLNPVTMDPNIDGYYGVGCAWAGGYMCADLYFQGTMEEFEMIVLAPLRETLGITAMPDSPVSENGPGAAGSGPNFAYIAQQYNDGYYSYASQDCVSAADGSPQAVVCNELGYPSANGYNHDVQVDQGDFETRLSWMIPNWIFGNGTAGNPDVTVINRAKALFSEPLMWGVTGHVLGGVINEVAEDSTSTSPVMRSSALEGLFPFSWIQALGVEESVGVLYKHLPAPNAVPIFNHDALNLDLLDQLGKANGGNLSWQDLYWGSNLSRLQEIKAKYDPQNVFQCRDCLTADTSNIDSGSKEDDVEKKSESTSSSDGDTSHTSANGATRSCLTAMLMMLGIALM</sequence>
<accession>A0A7S4T5P2</accession>
<evidence type="ECO:0000313" key="8">
    <source>
        <dbReference type="EMBL" id="CAE4666597.1"/>
    </source>
</evidence>
<evidence type="ECO:0000259" key="7">
    <source>
        <dbReference type="Pfam" id="PF08031"/>
    </source>
</evidence>
<feature type="compositionally biased region" description="Low complexity" evidence="6">
    <location>
        <begin position="449"/>
        <end position="461"/>
    </location>
</feature>
<protein>
    <recommendedName>
        <fullName evidence="7">Berberine/berberine-like domain-containing protein</fullName>
    </recommendedName>
</protein>
<keyword evidence="4" id="KW-0274">FAD</keyword>
<dbReference type="GO" id="GO:0016491">
    <property type="term" value="F:oxidoreductase activity"/>
    <property type="evidence" value="ECO:0007669"/>
    <property type="project" value="UniProtKB-KW"/>
</dbReference>
<comment type="cofactor">
    <cofactor evidence="1">
        <name>FAD</name>
        <dbReference type="ChEBI" id="CHEBI:57692"/>
    </cofactor>
</comment>
<dbReference type="InterPro" id="IPR012951">
    <property type="entry name" value="BBE"/>
</dbReference>
<evidence type="ECO:0000256" key="1">
    <source>
        <dbReference type="ARBA" id="ARBA00001974"/>
    </source>
</evidence>